<keyword evidence="1" id="KW-0812">Transmembrane</keyword>
<keyword evidence="3" id="KW-1185">Reference proteome</keyword>
<dbReference type="EMBL" id="PDVP01000011">
    <property type="protein sequence ID" value="PHP65884.1"/>
    <property type="molecule type" value="Genomic_DNA"/>
</dbReference>
<evidence type="ECO:0000313" key="2">
    <source>
        <dbReference type="EMBL" id="PHP65884.1"/>
    </source>
</evidence>
<dbReference type="Proteomes" id="UP000221168">
    <property type="component" value="Unassembled WGS sequence"/>
</dbReference>
<evidence type="ECO:0000256" key="1">
    <source>
        <dbReference type="SAM" id="Phobius"/>
    </source>
</evidence>
<protein>
    <submittedName>
        <fullName evidence="2">Uncharacterized protein</fullName>
    </submittedName>
</protein>
<proteinExistence type="predicted"/>
<keyword evidence="1" id="KW-0472">Membrane</keyword>
<comment type="caution">
    <text evidence="2">The sequence shown here is derived from an EMBL/GenBank/DDBJ whole genome shotgun (WGS) entry which is preliminary data.</text>
</comment>
<accession>A0A2G1QK92</accession>
<feature type="transmembrane region" description="Helical" evidence="1">
    <location>
        <begin position="14"/>
        <end position="34"/>
    </location>
</feature>
<keyword evidence="1" id="KW-1133">Transmembrane helix</keyword>
<sequence length="138" mass="15143">MCLNTDLQIGRDLMIRYFVTGTAALITGTALVSFSGSASQADMLEQFRAEMAVNAIAPRWMIDAENHHLTVLRMKAPTGNEFGWVCGGIISIGSPRVRGEFFQSYKSGLDLRDGEIVAMDVTTFFMPVNELLATDTCK</sequence>
<organism evidence="2 3">
    <name type="scientific">Zhengella mangrovi</name>
    <dbReference type="NCBI Taxonomy" id="1982044"/>
    <lineage>
        <taxon>Bacteria</taxon>
        <taxon>Pseudomonadati</taxon>
        <taxon>Pseudomonadota</taxon>
        <taxon>Alphaproteobacteria</taxon>
        <taxon>Hyphomicrobiales</taxon>
        <taxon>Notoacmeibacteraceae</taxon>
        <taxon>Zhengella</taxon>
    </lineage>
</organism>
<dbReference type="AlphaFoldDB" id="A0A2G1QK92"/>
<name>A0A2G1QK92_9HYPH</name>
<gene>
    <name evidence="2" type="ORF">CSC94_16295</name>
</gene>
<evidence type="ECO:0000313" key="3">
    <source>
        <dbReference type="Proteomes" id="UP000221168"/>
    </source>
</evidence>
<reference evidence="2 3" key="1">
    <citation type="submission" date="2017-10" db="EMBL/GenBank/DDBJ databases">
        <title>Sedimentibacterium mangrovi gen. nov., sp. nov., a novel member of family Phyllobacteriacea isolated from mangrove sediment.</title>
        <authorList>
            <person name="Liao H."/>
            <person name="Tian Y."/>
        </authorList>
    </citation>
    <scope>NUCLEOTIDE SEQUENCE [LARGE SCALE GENOMIC DNA]</scope>
    <source>
        <strain evidence="2 3">X9-2-2</strain>
    </source>
</reference>